<dbReference type="Gene3D" id="3.40.50.450">
    <property type="match status" value="1"/>
</dbReference>
<dbReference type="AlphaFoldDB" id="A0A1Y4UHJ0"/>
<accession>A0A1Y4UHJ0</accession>
<organism evidence="2 3">
    <name type="scientific">Lactobacillus gallinarum</name>
    <dbReference type="NCBI Taxonomy" id="52242"/>
    <lineage>
        <taxon>Bacteria</taxon>
        <taxon>Bacillati</taxon>
        <taxon>Bacillota</taxon>
        <taxon>Bacilli</taxon>
        <taxon>Lactobacillales</taxon>
        <taxon>Lactobacillaceae</taxon>
        <taxon>Lactobacillus</taxon>
    </lineage>
</organism>
<evidence type="ECO:0000313" key="1">
    <source>
        <dbReference type="EMBL" id="OUQ56286.1"/>
    </source>
</evidence>
<reference evidence="3 4" key="1">
    <citation type="submission" date="2017-04" db="EMBL/GenBank/DDBJ databases">
        <title>Function of individual gut microbiota members based on whole genome sequencing of pure cultures obtained from chicken caecum.</title>
        <authorList>
            <person name="Medvecky M."/>
            <person name="Cejkova D."/>
            <person name="Polansky O."/>
            <person name="Karasova D."/>
            <person name="Kubasova T."/>
            <person name="Cizek A."/>
            <person name="Rychlik I."/>
        </authorList>
    </citation>
    <scope>NUCLEOTIDE SEQUENCE [LARGE SCALE GENOMIC DNA]</scope>
    <source>
        <strain evidence="3">An101</strain>
        <strain evidence="4">An115</strain>
    </source>
</reference>
<dbReference type="Proteomes" id="UP000195859">
    <property type="component" value="Unassembled WGS sequence"/>
</dbReference>
<dbReference type="EMBL" id="NFLZ01000022">
    <property type="protein sequence ID" value="OUQ75136.1"/>
    <property type="molecule type" value="Genomic_DNA"/>
</dbReference>
<name>A0A1Y4UHJ0_9LACO</name>
<dbReference type="RefSeq" id="WP_087176299.1">
    <property type="nucleotide sequence ID" value="NZ_NFLS01000010.1"/>
</dbReference>
<dbReference type="Proteomes" id="UP000196293">
    <property type="component" value="Unassembled WGS sequence"/>
</dbReference>
<protein>
    <recommendedName>
        <fullName evidence="5">Nucleoside 2-deoxyribosyltransferase</fullName>
    </recommendedName>
</protein>
<evidence type="ECO:0000313" key="4">
    <source>
        <dbReference type="Proteomes" id="UP000196293"/>
    </source>
</evidence>
<evidence type="ECO:0000313" key="3">
    <source>
        <dbReference type="Proteomes" id="UP000195859"/>
    </source>
</evidence>
<dbReference type="EMBL" id="NFLS01000010">
    <property type="protein sequence ID" value="OUQ56286.1"/>
    <property type="molecule type" value="Genomic_DNA"/>
</dbReference>
<evidence type="ECO:0000313" key="2">
    <source>
        <dbReference type="EMBL" id="OUQ75136.1"/>
    </source>
</evidence>
<proteinExistence type="predicted"/>
<dbReference type="SUPFAM" id="SSF52309">
    <property type="entry name" value="N-(deoxy)ribosyltransferase-like"/>
    <property type="match status" value="1"/>
</dbReference>
<sequence length="319" mass="36634">MNVNKEYWKKLKDKEIVAVLDGDTELEEINDNPQILHLNMPHLTARDIVYKIGNHFNYFIPLKYNGLIRSRWQLFYDLIDKATENNQIQEVLQFIFDKENFRVYIEDELALDISACRKLIPQIQDAAVSRINDVLYTKDLKLTKGYDLISLKAKSSNSIQNLSVNNGLDKAKVGFYILPFEKVPEDMMGAVKAELDSERVNLDLVKAGDIFDSRYKTNIMAEIKDKIRNADVIMADISGKNPNVFFELGCAMTLNKAIIIICNKESFDSENDYDGQLPLDITMNRTIFYEVGFESEREKAQKIVKEIRSILTATPVRVG</sequence>
<evidence type="ECO:0008006" key="5">
    <source>
        <dbReference type="Google" id="ProtNLM"/>
    </source>
</evidence>
<gene>
    <name evidence="2" type="ORF">B5E44_07920</name>
    <name evidence="1" type="ORF">B5E59_05270</name>
</gene>
<keyword evidence="4" id="KW-1185">Reference proteome</keyword>
<comment type="caution">
    <text evidence="2">The sequence shown here is derived from an EMBL/GenBank/DDBJ whole genome shotgun (WGS) entry which is preliminary data.</text>
</comment>
<reference evidence="2" key="2">
    <citation type="journal article" date="2018" name="BMC Genomics">
        <title>Whole genome sequencing and function prediction of 133 gut anaerobes isolated from chicken caecum in pure cultures.</title>
        <authorList>
            <person name="Medvecky M."/>
            <person name="Cejkova D."/>
            <person name="Polansky O."/>
            <person name="Karasova D."/>
            <person name="Kubasova T."/>
            <person name="Cizek A."/>
            <person name="Rychlik I."/>
        </authorList>
    </citation>
    <scope>NUCLEOTIDE SEQUENCE</scope>
    <source>
        <strain evidence="2">An101</strain>
        <strain evidence="1">An115</strain>
    </source>
</reference>